<accession>A0A7C8ZN17</accession>
<proteinExistence type="predicted"/>
<reference evidence="2" key="1">
    <citation type="journal article" date="2013" name="J. Plant Res.">
        <title>Effect of fungi and light on seed germination of three Opuntia species from semiarid lands of central Mexico.</title>
        <authorList>
            <person name="Delgado-Sanchez P."/>
            <person name="Jimenez-Bremont J.F."/>
            <person name="Guerrero-Gonzalez Mde L."/>
            <person name="Flores J."/>
        </authorList>
    </citation>
    <scope>NUCLEOTIDE SEQUENCE</scope>
    <source>
        <tissue evidence="2">Cladode</tissue>
    </source>
</reference>
<name>A0A7C8ZN17_OPUST</name>
<dbReference type="AlphaFoldDB" id="A0A7C8ZN17"/>
<keyword evidence="1" id="KW-0812">Transmembrane</keyword>
<reference evidence="2" key="2">
    <citation type="submission" date="2020-07" db="EMBL/GenBank/DDBJ databases">
        <authorList>
            <person name="Vera ALvarez R."/>
            <person name="Arias-Moreno D.M."/>
            <person name="Jimenez-Jacinto V."/>
            <person name="Jimenez-Bremont J.F."/>
            <person name="Swaminathan K."/>
            <person name="Moose S.P."/>
            <person name="Guerrero-Gonzalez M.L."/>
            <person name="Marino-Ramirez L."/>
            <person name="Landsman D."/>
            <person name="Rodriguez-Kessler M."/>
            <person name="Delgado-Sanchez P."/>
        </authorList>
    </citation>
    <scope>NUCLEOTIDE SEQUENCE</scope>
    <source>
        <tissue evidence="2">Cladode</tissue>
    </source>
</reference>
<evidence type="ECO:0000313" key="2">
    <source>
        <dbReference type="EMBL" id="MBA4647432.1"/>
    </source>
</evidence>
<keyword evidence="1" id="KW-1133">Transmembrane helix</keyword>
<evidence type="ECO:0000256" key="1">
    <source>
        <dbReference type="SAM" id="Phobius"/>
    </source>
</evidence>
<feature type="transmembrane region" description="Helical" evidence="1">
    <location>
        <begin position="58"/>
        <end position="77"/>
    </location>
</feature>
<sequence length="131" mass="14991">MSTSVDYPVFVLLRRNYLSMPCNLGPNANHSLQFNYKVWLHTLTSTLQSKIGLVGSELVFINQYFTICALITIFFHLPPKNKMKRVDFCKGEKTRTKQIVGNTCWPSGTGVNQFVMRRILIRGYIGAKQTK</sequence>
<organism evidence="2">
    <name type="scientific">Opuntia streptacantha</name>
    <name type="common">Prickly pear cactus</name>
    <name type="synonym">Opuntia cardona</name>
    <dbReference type="NCBI Taxonomy" id="393608"/>
    <lineage>
        <taxon>Eukaryota</taxon>
        <taxon>Viridiplantae</taxon>
        <taxon>Streptophyta</taxon>
        <taxon>Embryophyta</taxon>
        <taxon>Tracheophyta</taxon>
        <taxon>Spermatophyta</taxon>
        <taxon>Magnoliopsida</taxon>
        <taxon>eudicotyledons</taxon>
        <taxon>Gunneridae</taxon>
        <taxon>Pentapetalae</taxon>
        <taxon>Caryophyllales</taxon>
        <taxon>Cactineae</taxon>
        <taxon>Cactaceae</taxon>
        <taxon>Opuntioideae</taxon>
        <taxon>Opuntia</taxon>
    </lineage>
</organism>
<dbReference type="EMBL" id="GISG01150502">
    <property type="protein sequence ID" value="MBA4647432.1"/>
    <property type="molecule type" value="Transcribed_RNA"/>
</dbReference>
<protein>
    <submittedName>
        <fullName evidence="2">Uncharacterized protein</fullName>
    </submittedName>
</protein>
<keyword evidence="1" id="KW-0472">Membrane</keyword>